<accession>A0A5K1J808</accession>
<dbReference type="InterPro" id="IPR051401">
    <property type="entry name" value="GtrA_CellWall_Glycosyl"/>
</dbReference>
<dbReference type="PANTHER" id="PTHR38459:SF1">
    <property type="entry name" value="PROPHAGE BACTOPRENOL-LINKED GLUCOSE TRANSLOCASE HOMOLOG"/>
    <property type="match status" value="1"/>
</dbReference>
<keyword evidence="4 6" id="KW-1133">Transmembrane helix</keyword>
<evidence type="ECO:0000256" key="2">
    <source>
        <dbReference type="ARBA" id="ARBA00009399"/>
    </source>
</evidence>
<comment type="subcellular location">
    <subcellularLocation>
        <location evidence="1">Membrane</location>
        <topology evidence="1">Multi-pass membrane protein</topology>
    </subcellularLocation>
</comment>
<keyword evidence="3 6" id="KW-0812">Transmembrane</keyword>
<dbReference type="Pfam" id="PF04138">
    <property type="entry name" value="GtrA_DPMS_TM"/>
    <property type="match status" value="1"/>
</dbReference>
<feature type="transmembrane region" description="Helical" evidence="6">
    <location>
        <begin position="78"/>
        <end position="97"/>
    </location>
</feature>
<evidence type="ECO:0000256" key="6">
    <source>
        <dbReference type="SAM" id="Phobius"/>
    </source>
</evidence>
<dbReference type="Proteomes" id="UP000361836">
    <property type="component" value="Unassembled WGS sequence"/>
</dbReference>
<feature type="transmembrane region" description="Helical" evidence="6">
    <location>
        <begin position="38"/>
        <end position="57"/>
    </location>
</feature>
<organism evidence="8 9">
    <name type="scientific">Collinsella aerofaciens</name>
    <dbReference type="NCBI Taxonomy" id="74426"/>
    <lineage>
        <taxon>Bacteria</taxon>
        <taxon>Bacillati</taxon>
        <taxon>Actinomycetota</taxon>
        <taxon>Coriobacteriia</taxon>
        <taxon>Coriobacteriales</taxon>
        <taxon>Coriobacteriaceae</taxon>
        <taxon>Collinsella</taxon>
    </lineage>
</organism>
<dbReference type="GO" id="GO:0000271">
    <property type="term" value="P:polysaccharide biosynthetic process"/>
    <property type="evidence" value="ECO:0007669"/>
    <property type="project" value="InterPro"/>
</dbReference>
<dbReference type="RefSeq" id="WP_187324776.1">
    <property type="nucleotide sequence ID" value="NZ_CABWIE010000030.1"/>
</dbReference>
<evidence type="ECO:0000259" key="7">
    <source>
        <dbReference type="Pfam" id="PF04138"/>
    </source>
</evidence>
<evidence type="ECO:0000256" key="3">
    <source>
        <dbReference type="ARBA" id="ARBA00022692"/>
    </source>
</evidence>
<keyword evidence="9" id="KW-1185">Reference proteome</keyword>
<dbReference type="PANTHER" id="PTHR38459">
    <property type="entry name" value="PROPHAGE BACTOPRENOL-LINKED GLUCOSE TRANSLOCASE HOMOLOG"/>
    <property type="match status" value="1"/>
</dbReference>
<evidence type="ECO:0000256" key="5">
    <source>
        <dbReference type="ARBA" id="ARBA00023136"/>
    </source>
</evidence>
<keyword evidence="5 6" id="KW-0472">Membrane</keyword>
<reference evidence="8 9" key="1">
    <citation type="submission" date="2019-10" db="EMBL/GenBank/DDBJ databases">
        <authorList>
            <person name="Wolf R A."/>
        </authorList>
    </citation>
    <scope>NUCLEOTIDE SEQUENCE [LARGE SCALE GENOMIC DNA]</scope>
    <source>
        <strain evidence="8">Collinsella_aerofaciens_MC2</strain>
    </source>
</reference>
<name>A0A5K1J808_9ACTN</name>
<feature type="transmembrane region" description="Helical" evidence="6">
    <location>
        <begin position="103"/>
        <end position="123"/>
    </location>
</feature>
<evidence type="ECO:0000313" key="9">
    <source>
        <dbReference type="Proteomes" id="UP000361836"/>
    </source>
</evidence>
<feature type="transmembrane region" description="Helical" evidence="6">
    <location>
        <begin position="12"/>
        <end position="32"/>
    </location>
</feature>
<gene>
    <name evidence="8" type="ORF">KCJAJFAP_00794</name>
</gene>
<protein>
    <submittedName>
        <fullName evidence="8">GtrA-like protein</fullName>
    </submittedName>
</protein>
<evidence type="ECO:0000256" key="1">
    <source>
        <dbReference type="ARBA" id="ARBA00004141"/>
    </source>
</evidence>
<dbReference type="AlphaFoldDB" id="A0A5K1J808"/>
<dbReference type="GO" id="GO:0005886">
    <property type="term" value="C:plasma membrane"/>
    <property type="evidence" value="ECO:0007669"/>
    <property type="project" value="TreeGrafter"/>
</dbReference>
<dbReference type="EMBL" id="CABWIE010000030">
    <property type="protein sequence ID" value="VWL99827.1"/>
    <property type="molecule type" value="Genomic_DNA"/>
</dbReference>
<dbReference type="InterPro" id="IPR007267">
    <property type="entry name" value="GtrA_DPMS_TM"/>
</dbReference>
<proteinExistence type="inferred from homology"/>
<feature type="domain" description="GtrA/DPMS transmembrane" evidence="7">
    <location>
        <begin position="11"/>
        <end position="129"/>
    </location>
</feature>
<evidence type="ECO:0000256" key="4">
    <source>
        <dbReference type="ARBA" id="ARBA00022989"/>
    </source>
</evidence>
<comment type="similarity">
    <text evidence="2">Belongs to the GtrA family.</text>
</comment>
<sequence>MKRESVIQFLKFSIVGLSNTIVSYLVYAALLFIGVNYIVANIVSYFAGVINSFYWNNKFVFDNERSDLSSLISSFSKLLASSAFTGLIINNILLYFWVSVLGISSILGPLLNLFVTYPLNYILSKYWAFK</sequence>
<evidence type="ECO:0000313" key="8">
    <source>
        <dbReference type="EMBL" id="VWL99827.1"/>
    </source>
</evidence>